<dbReference type="AlphaFoldDB" id="A0AAI9V9P8"/>
<dbReference type="Pfam" id="PF04082">
    <property type="entry name" value="Fungal_trans"/>
    <property type="match status" value="1"/>
</dbReference>
<evidence type="ECO:0000313" key="5">
    <source>
        <dbReference type="Proteomes" id="UP001239213"/>
    </source>
</evidence>
<comment type="caution">
    <text evidence="4">The sequence shown here is derived from an EMBL/GenBank/DDBJ whole genome shotgun (WGS) entry which is preliminary data.</text>
</comment>
<feature type="region of interest" description="Disordered" evidence="2">
    <location>
        <begin position="1"/>
        <end position="88"/>
    </location>
</feature>
<dbReference type="PANTHER" id="PTHR46910:SF25">
    <property type="entry name" value="ABC-TRANSPORTER-REGULATING TRANSCRIPTION FACTOR"/>
    <property type="match status" value="1"/>
</dbReference>
<dbReference type="EMBL" id="MPDP01000135">
    <property type="protein sequence ID" value="KAK1477245.1"/>
    <property type="molecule type" value="Genomic_DNA"/>
</dbReference>
<dbReference type="Proteomes" id="UP001239213">
    <property type="component" value="Unassembled WGS sequence"/>
</dbReference>
<keyword evidence="1" id="KW-0539">Nucleus</keyword>
<reference evidence="4" key="1">
    <citation type="submission" date="2016-11" db="EMBL/GenBank/DDBJ databases">
        <title>The genome sequence of Colletotrichum cuscutae.</title>
        <authorList>
            <person name="Baroncelli R."/>
        </authorList>
    </citation>
    <scope>NUCLEOTIDE SEQUENCE</scope>
    <source>
        <strain evidence="4">IMI 304802</strain>
    </source>
</reference>
<dbReference type="GO" id="GO:0003700">
    <property type="term" value="F:DNA-binding transcription factor activity"/>
    <property type="evidence" value="ECO:0007669"/>
    <property type="project" value="InterPro"/>
</dbReference>
<gene>
    <name evidence="4" type="ORF">CCUS01_05063</name>
</gene>
<evidence type="ECO:0000313" key="4">
    <source>
        <dbReference type="EMBL" id="KAK1477245.1"/>
    </source>
</evidence>
<dbReference type="PANTHER" id="PTHR46910">
    <property type="entry name" value="TRANSCRIPTION FACTOR PDR1"/>
    <property type="match status" value="1"/>
</dbReference>
<evidence type="ECO:0000256" key="1">
    <source>
        <dbReference type="ARBA" id="ARBA00023242"/>
    </source>
</evidence>
<evidence type="ECO:0000259" key="3">
    <source>
        <dbReference type="SMART" id="SM00906"/>
    </source>
</evidence>
<feature type="compositionally biased region" description="Polar residues" evidence="2">
    <location>
        <begin position="112"/>
        <end position="127"/>
    </location>
</feature>
<dbReference type="GO" id="GO:0006351">
    <property type="term" value="P:DNA-templated transcription"/>
    <property type="evidence" value="ECO:0007669"/>
    <property type="project" value="InterPro"/>
</dbReference>
<dbReference type="InterPro" id="IPR050987">
    <property type="entry name" value="AtrR-like"/>
</dbReference>
<feature type="compositionally biased region" description="Polar residues" evidence="2">
    <location>
        <begin position="49"/>
        <end position="70"/>
    </location>
</feature>
<name>A0AAI9V9P8_9PEZI</name>
<dbReference type="InterPro" id="IPR007219">
    <property type="entry name" value="XnlR_reg_dom"/>
</dbReference>
<dbReference type="SMART" id="SM00906">
    <property type="entry name" value="Fungal_trans"/>
    <property type="match status" value="1"/>
</dbReference>
<dbReference type="GO" id="GO:0008270">
    <property type="term" value="F:zinc ion binding"/>
    <property type="evidence" value="ECO:0007669"/>
    <property type="project" value="InterPro"/>
</dbReference>
<proteinExistence type="predicted"/>
<keyword evidence="5" id="KW-1185">Reference proteome</keyword>
<feature type="region of interest" description="Disordered" evidence="2">
    <location>
        <begin position="108"/>
        <end position="131"/>
    </location>
</feature>
<evidence type="ECO:0000256" key="2">
    <source>
        <dbReference type="SAM" id="MobiDB-lite"/>
    </source>
</evidence>
<accession>A0AAI9V9P8</accession>
<protein>
    <submittedName>
        <fullName evidence="4">Fungal specific transcription factor</fullName>
    </submittedName>
</protein>
<organism evidence="4 5">
    <name type="scientific">Colletotrichum cuscutae</name>
    <dbReference type="NCBI Taxonomy" id="1209917"/>
    <lineage>
        <taxon>Eukaryota</taxon>
        <taxon>Fungi</taxon>
        <taxon>Dikarya</taxon>
        <taxon>Ascomycota</taxon>
        <taxon>Pezizomycotina</taxon>
        <taxon>Sordariomycetes</taxon>
        <taxon>Hypocreomycetidae</taxon>
        <taxon>Glomerellales</taxon>
        <taxon>Glomerellaceae</taxon>
        <taxon>Colletotrichum</taxon>
        <taxon>Colletotrichum acutatum species complex</taxon>
    </lineage>
</organism>
<dbReference type="CDD" id="cd12148">
    <property type="entry name" value="fungal_TF_MHR"/>
    <property type="match status" value="1"/>
</dbReference>
<sequence length="660" mass="72717">MCNYADVVKSSTRRTRSSRAQEAAGTSVFGSPSPNGGKTRAKVCVPNHDNLQAASVSQGSPSELQSSESTAHPYEAQPSPTLDSLMGAGQDLRYFGPSSAIALFRTQPPPFDQQTTSARRQNIQPGSKTGPWSLWTHPKLQRVFEKRIHCHLPSWPEALSLVTAFFEEKYMALPLFHPPAFVALLGQQYSGNFDGGPAWWTSLNAVLAISQRRRVEQGMSDDKELAWGYAANALDTVLDILMRATQVMSVQALLILAWFFLGTPNPQPSFMLVANAIRLAHTIGLHRKECSSSLSPIEKATRANVFWLAFSLDRELSLRTGRPPAQDFGGFEVDLPDLLLQHEFSTHAPSNGLANIFIAASRLAVIQARLYSKIYLGEGVDLDVVSDATQALNKDLDDWRANFSTVLDLESLPELLNYSSVLRLNYTYQHCVILVHRAQSEYDWRSLASPERSSTVLSGQVTTSIQNSVDAARAIFQLDLLIPDTWKSLTWDVIPISVTAILILSLYTLRRPRAPNVAEDLDSVSKALKRLALLERSEPGSYLTPVRTVCRDVYRAALEALNTSNSTSSQPGNTTFGRGQTVAHGKQFNQESASDTMRDSSRVALSDLSPLLETHHEATLNLSNGINGTNSLPFDQNTLDSWGVPWGFEHLLGDDTSMFI</sequence>
<dbReference type="GO" id="GO:0003677">
    <property type="term" value="F:DNA binding"/>
    <property type="evidence" value="ECO:0007669"/>
    <property type="project" value="InterPro"/>
</dbReference>
<feature type="domain" description="Xylanolytic transcriptional activator regulatory" evidence="3">
    <location>
        <begin position="269"/>
        <end position="342"/>
    </location>
</feature>